<dbReference type="Gene3D" id="3.90.1200.10">
    <property type="match status" value="1"/>
</dbReference>
<dbReference type="Pfam" id="PF01636">
    <property type="entry name" value="APH"/>
    <property type="match status" value="1"/>
</dbReference>
<sequence length="482" mass="52595">MSAPAWPEATQLANLLRPVLATQRWGTLLPDNVQVSFEVLDSGDTLRWYFFLLDDGAALSVPIKLAWQAPTSGWRASFECDGRLAWLGEACTLDATWQALTGLKVSVIDDSAREQSNTSVVLSTAQGKVIAKVLRRLYPGTNRECLLARALADFDAAPTLVLAPTLAWPFAPSATSDASANQASSDAEALTKPSAPQVVVAVGHQFIAGARDGFAYYVEQLRQAPPEQPLSLAVPEQLGKLTAQMHACLARNLGTQSQTNYVTLARQRLAVLTEQLQTLLAASPLDPEQTSRARILSQQLETVLEPLLAEISQAVTLQAIHGDYHLGQLLVSATDAHSPGGLRSANWYVVDFEGEPLRTDSEQLSLAPLERDLASMARSFSYALATAGISEHSCDALVEKFFMAYRQEIISLACKHVPATHPLTQPETTAFQDQVLTVELLLKTVYELVYELTHRPTWAHIPLDDLGRMVTHTTQKHGRICL</sequence>
<organism evidence="2 3">
    <name type="scientific">Actinomyces graevenitzii</name>
    <dbReference type="NCBI Taxonomy" id="55565"/>
    <lineage>
        <taxon>Bacteria</taxon>
        <taxon>Bacillati</taxon>
        <taxon>Actinomycetota</taxon>
        <taxon>Actinomycetes</taxon>
        <taxon>Actinomycetales</taxon>
        <taxon>Actinomycetaceae</taxon>
        <taxon>Actinomyces</taxon>
    </lineage>
</organism>
<dbReference type="Proteomes" id="UP000830236">
    <property type="component" value="Chromosome"/>
</dbReference>
<feature type="domain" description="Aminoglycoside phosphotransferase" evidence="1">
    <location>
        <begin position="214"/>
        <end position="335"/>
    </location>
</feature>
<dbReference type="AlphaFoldDB" id="A0A9E7D763"/>
<proteinExistence type="predicted"/>
<dbReference type="EMBL" id="CP097095">
    <property type="protein sequence ID" value="UQF80283.1"/>
    <property type="molecule type" value="Genomic_DNA"/>
</dbReference>
<evidence type="ECO:0000313" key="3">
    <source>
        <dbReference type="Proteomes" id="UP000830236"/>
    </source>
</evidence>
<name>A0A9E7D763_9ACTO</name>
<dbReference type="InterPro" id="IPR011009">
    <property type="entry name" value="Kinase-like_dom_sf"/>
</dbReference>
<dbReference type="SUPFAM" id="SSF56112">
    <property type="entry name" value="Protein kinase-like (PK-like)"/>
    <property type="match status" value="1"/>
</dbReference>
<evidence type="ECO:0000259" key="1">
    <source>
        <dbReference type="Pfam" id="PF01636"/>
    </source>
</evidence>
<protein>
    <submittedName>
        <fullName evidence="2">Phosphotransferase</fullName>
    </submittedName>
</protein>
<gene>
    <name evidence="2" type="ORF">M3I41_03130</name>
</gene>
<evidence type="ECO:0000313" key="2">
    <source>
        <dbReference type="EMBL" id="UQF80283.1"/>
    </source>
</evidence>
<dbReference type="KEGG" id="agh:M3I41_03130"/>
<reference evidence="2" key="1">
    <citation type="submission" date="2022-05" db="EMBL/GenBank/DDBJ databases">
        <title>Using nanopore sequencing to obtain complete genomes from saliva samples.</title>
        <authorList>
            <person name="Baker J.L."/>
        </authorList>
    </citation>
    <scope>NUCLEOTIDE SEQUENCE</scope>
    <source>
        <strain evidence="2">JCVI-JB-Ag32</strain>
    </source>
</reference>
<accession>A0A9E7D763</accession>
<dbReference type="InterPro" id="IPR002575">
    <property type="entry name" value="Aminoglycoside_PTrfase"/>
</dbReference>